<evidence type="ECO:0000313" key="1">
    <source>
        <dbReference type="EMBL" id="KIC95964.1"/>
    </source>
</evidence>
<dbReference type="OrthoDB" id="756394at2"/>
<evidence type="ECO:0000313" key="2">
    <source>
        <dbReference type="Proteomes" id="UP000031408"/>
    </source>
</evidence>
<keyword evidence="2" id="KW-1185">Reference proteome</keyword>
<reference evidence="1 2" key="1">
    <citation type="submission" date="2014-11" db="EMBL/GenBank/DDBJ databases">
        <title>Genome sequence of Flavihumibacter solisilvae 3-3.</title>
        <authorList>
            <person name="Zhou G."/>
            <person name="Li M."/>
            <person name="Wang G."/>
        </authorList>
    </citation>
    <scope>NUCLEOTIDE SEQUENCE [LARGE SCALE GENOMIC DNA]</scope>
    <source>
        <strain evidence="1 2">3-3</strain>
    </source>
</reference>
<dbReference type="RefSeq" id="WP_039137297.1">
    <property type="nucleotide sequence ID" value="NZ_JSVC01000003.1"/>
</dbReference>
<organism evidence="1 2">
    <name type="scientific">Flavihumibacter solisilvae</name>
    <dbReference type="NCBI Taxonomy" id="1349421"/>
    <lineage>
        <taxon>Bacteria</taxon>
        <taxon>Pseudomonadati</taxon>
        <taxon>Bacteroidota</taxon>
        <taxon>Chitinophagia</taxon>
        <taxon>Chitinophagales</taxon>
        <taxon>Chitinophagaceae</taxon>
        <taxon>Flavihumibacter</taxon>
    </lineage>
</organism>
<dbReference type="AlphaFoldDB" id="A0A0C1IZN3"/>
<protein>
    <submittedName>
        <fullName evidence="1">Uncharacterized protein</fullName>
    </submittedName>
</protein>
<dbReference type="Proteomes" id="UP000031408">
    <property type="component" value="Unassembled WGS sequence"/>
</dbReference>
<sequence>MVDKERRKKLVLHLRHLSVGLISNDEFEEAVMNDVSDGWLPEQYHRSKLSKRENDDPIIKPMLELCWGLYDDTRNHKLIKSDALRKDSFKIIARCILFLHSDKEYRWPYFNTNNPLLQFSLSDLILSVLTLGHHYRNKREEQIISYYEWQKSGDYDVWPFFKISDYQDQLTKQPFLSGKKKTSI</sequence>
<dbReference type="EMBL" id="JSVC01000003">
    <property type="protein sequence ID" value="KIC95964.1"/>
    <property type="molecule type" value="Genomic_DNA"/>
</dbReference>
<accession>A0A0C1IZN3</accession>
<proteinExistence type="predicted"/>
<gene>
    <name evidence="1" type="ORF">OI18_03540</name>
</gene>
<name>A0A0C1IZN3_9BACT</name>
<comment type="caution">
    <text evidence="1">The sequence shown here is derived from an EMBL/GenBank/DDBJ whole genome shotgun (WGS) entry which is preliminary data.</text>
</comment>